<keyword evidence="5 6" id="KW-0378">Hydrolase</keyword>
<keyword evidence="4 6" id="KW-0479">Metal-binding</keyword>
<evidence type="ECO:0000256" key="5">
    <source>
        <dbReference type="ARBA" id="ARBA00022801"/>
    </source>
</evidence>
<dbReference type="HAMAP" id="MF_01974">
    <property type="entry name" value="MetAP_1"/>
    <property type="match status" value="1"/>
</dbReference>
<feature type="binding site" evidence="6">
    <location>
        <position position="104"/>
    </location>
    <ligand>
        <name>a divalent metal cation</name>
        <dbReference type="ChEBI" id="CHEBI:60240"/>
        <label>1</label>
    </ligand>
</feature>
<dbReference type="EMBL" id="CP088295">
    <property type="protein sequence ID" value="UUY05432.1"/>
    <property type="molecule type" value="Genomic_DNA"/>
</dbReference>
<feature type="binding site" evidence="6">
    <location>
        <position position="167"/>
    </location>
    <ligand>
        <name>a divalent metal cation</name>
        <dbReference type="ChEBI" id="CHEBI:60240"/>
        <label>2</label>
        <note>catalytic</note>
    </ligand>
</feature>
<dbReference type="CDD" id="cd01086">
    <property type="entry name" value="MetAP1"/>
    <property type="match status" value="1"/>
</dbReference>
<reference evidence="10" key="1">
    <citation type="submission" date="2021-11" db="EMBL/GenBank/DDBJ databases">
        <title>Cultivation dependent microbiological survey of springs from the worlds oldest radium mine currently devoted to the extraction of radon-saturated water.</title>
        <authorList>
            <person name="Kapinusova G."/>
            <person name="Smrhova T."/>
            <person name="Strejcek M."/>
            <person name="Suman J."/>
            <person name="Jani K."/>
            <person name="Pajer P."/>
            <person name="Uhlik O."/>
        </authorList>
    </citation>
    <scope>NUCLEOTIDE SEQUENCE [LARGE SCALE GENOMIC DNA]</scope>
    <source>
        <strain evidence="10">J379</strain>
    </source>
</reference>
<keyword evidence="3 6" id="KW-0645">Protease</keyword>
<feature type="binding site" evidence="6">
    <location>
        <position position="76"/>
    </location>
    <ligand>
        <name>substrate</name>
    </ligand>
</feature>
<comment type="subunit">
    <text evidence="6">Monomer.</text>
</comment>
<dbReference type="SUPFAM" id="SSF55920">
    <property type="entry name" value="Creatinase/aminopeptidase"/>
    <property type="match status" value="1"/>
</dbReference>
<evidence type="ECO:0000313" key="9">
    <source>
        <dbReference type="EMBL" id="UUY05432.1"/>
    </source>
</evidence>
<feature type="domain" description="Peptidase M24" evidence="8">
    <location>
        <begin position="10"/>
        <end position="237"/>
    </location>
</feature>
<dbReference type="RefSeq" id="WP_353865892.1">
    <property type="nucleotide sequence ID" value="NZ_CP088295.1"/>
</dbReference>
<gene>
    <name evidence="6 9" type="primary">map</name>
    <name evidence="9" type="ORF">LRS13_07890</name>
</gene>
<dbReference type="NCBIfam" id="TIGR00500">
    <property type="entry name" value="met_pdase_I"/>
    <property type="match status" value="1"/>
</dbReference>
<dbReference type="EC" id="3.4.11.18" evidence="6 7"/>
<feature type="binding site" evidence="6">
    <location>
        <position position="104"/>
    </location>
    <ligand>
        <name>a divalent metal cation</name>
        <dbReference type="ChEBI" id="CHEBI:60240"/>
        <label>2</label>
        <note>catalytic</note>
    </ligand>
</feature>
<evidence type="ECO:0000256" key="4">
    <source>
        <dbReference type="ARBA" id="ARBA00022723"/>
    </source>
</evidence>
<feature type="binding site" evidence="6">
    <location>
        <position position="231"/>
    </location>
    <ligand>
        <name>a divalent metal cation</name>
        <dbReference type="ChEBI" id="CHEBI:60240"/>
        <label>1</label>
    </ligand>
</feature>
<feature type="binding site" evidence="6">
    <location>
        <position position="200"/>
    </location>
    <ligand>
        <name>a divalent metal cation</name>
        <dbReference type="ChEBI" id="CHEBI:60240"/>
        <label>2</label>
        <note>catalytic</note>
    </ligand>
</feature>
<evidence type="ECO:0000313" key="10">
    <source>
        <dbReference type="Proteomes" id="UP001058860"/>
    </source>
</evidence>
<dbReference type="PRINTS" id="PR00599">
    <property type="entry name" value="MAPEPTIDASE"/>
</dbReference>
<evidence type="ECO:0000256" key="3">
    <source>
        <dbReference type="ARBA" id="ARBA00022670"/>
    </source>
</evidence>
<organism evidence="9 10">
    <name type="scientific">Svornostia abyssi</name>
    <dbReference type="NCBI Taxonomy" id="2898438"/>
    <lineage>
        <taxon>Bacteria</taxon>
        <taxon>Bacillati</taxon>
        <taxon>Actinomycetota</taxon>
        <taxon>Thermoleophilia</taxon>
        <taxon>Solirubrobacterales</taxon>
        <taxon>Baekduiaceae</taxon>
        <taxon>Svornostia</taxon>
    </lineage>
</organism>
<dbReference type="Pfam" id="PF00557">
    <property type="entry name" value="Peptidase_M24"/>
    <property type="match status" value="1"/>
</dbReference>
<dbReference type="InterPro" id="IPR001714">
    <property type="entry name" value="Pept_M24_MAP"/>
</dbReference>
<protein>
    <recommendedName>
        <fullName evidence="6 7">Methionine aminopeptidase</fullName>
        <shortName evidence="6">MAP</shortName>
        <shortName evidence="6">MetAP</shortName>
        <ecNumber evidence="6 7">3.4.11.18</ecNumber>
    </recommendedName>
    <alternativeName>
        <fullName evidence="6">Peptidase M</fullName>
    </alternativeName>
</protein>
<comment type="cofactor">
    <cofactor evidence="6">
        <name>Co(2+)</name>
        <dbReference type="ChEBI" id="CHEBI:48828"/>
    </cofactor>
    <cofactor evidence="6">
        <name>Zn(2+)</name>
        <dbReference type="ChEBI" id="CHEBI:29105"/>
    </cofactor>
    <cofactor evidence="6">
        <name>Mn(2+)</name>
        <dbReference type="ChEBI" id="CHEBI:29035"/>
    </cofactor>
    <cofactor evidence="6">
        <name>Fe(2+)</name>
        <dbReference type="ChEBI" id="CHEBI:29033"/>
    </cofactor>
    <text evidence="6">Binds 2 divalent metal cations per subunit. Has a high-affinity and a low affinity metal-binding site. The true nature of the physiological cofactor is under debate. The enzyme is active with cobalt, zinc, manganese or divalent iron ions. Most likely, methionine aminopeptidases function as mononuclear Fe(2+)-metalloproteases under physiological conditions, and the catalytically relevant metal-binding site has been assigned to the histidine-containing high-affinity site.</text>
</comment>
<evidence type="ECO:0000256" key="2">
    <source>
        <dbReference type="ARBA" id="ARBA00022438"/>
    </source>
</evidence>
<comment type="catalytic activity">
    <reaction evidence="6 7">
        <text>Release of N-terminal amino acids, preferentially methionine, from peptides and arylamides.</text>
        <dbReference type="EC" id="3.4.11.18"/>
    </reaction>
</comment>
<dbReference type="PANTHER" id="PTHR43330">
    <property type="entry name" value="METHIONINE AMINOPEPTIDASE"/>
    <property type="match status" value="1"/>
</dbReference>
<evidence type="ECO:0000256" key="1">
    <source>
        <dbReference type="ARBA" id="ARBA00002521"/>
    </source>
</evidence>
<dbReference type="Gene3D" id="3.90.230.10">
    <property type="entry name" value="Creatinase/methionine aminopeptidase superfamily"/>
    <property type="match status" value="1"/>
</dbReference>
<comment type="function">
    <text evidence="1 6">Removes the N-terminal methionine from nascent proteins. The N-terminal methionine is often cleaved when the second residue in the primary sequence is small and uncharged (Met-Ala-, Cys, Gly, Pro, Ser, Thr, or Val). Requires deformylation of the N(alpha)-formylated initiator methionine before it can be hydrolyzed.</text>
</comment>
<feature type="binding site" evidence="6">
    <location>
        <position position="174"/>
    </location>
    <ligand>
        <name>substrate</name>
    </ligand>
</feature>
<dbReference type="InterPro" id="IPR002467">
    <property type="entry name" value="Pept_M24A_MAP1"/>
</dbReference>
<dbReference type="InterPro" id="IPR000994">
    <property type="entry name" value="Pept_M24"/>
</dbReference>
<sequence length="247" mass="25780">MSVKTPEELEGLRRAGRVVAETLRELRRRARPGMTTAELDAAAARIFARHGATSAPQRDYDAPCEVFISVNDEAVHGLPGPRRLRDGDLVSIDVTVELGGFCADACETVAVGRARREHTQLASAARAGLARGMAAATAGAPLHAIGAAVQDEVERRGFSVCAELSGHGIGRRIHEPPTVSNVFDPSATEPLTDGLVITIEPIIAAGSGDVEVLDDGWTIVTADGSPAAHAEHTMMITTGAPLVLTAA</sequence>
<accession>A0ABY5PL96</accession>
<dbReference type="InterPro" id="IPR036005">
    <property type="entry name" value="Creatinase/aminopeptidase-like"/>
</dbReference>
<proteinExistence type="inferred from homology"/>
<feature type="binding site" evidence="6">
    <location>
        <position position="93"/>
    </location>
    <ligand>
        <name>a divalent metal cation</name>
        <dbReference type="ChEBI" id="CHEBI:60240"/>
        <label>1</label>
    </ligand>
</feature>
<dbReference type="Proteomes" id="UP001058860">
    <property type="component" value="Chromosome"/>
</dbReference>
<evidence type="ECO:0000256" key="6">
    <source>
        <dbReference type="HAMAP-Rule" id="MF_01974"/>
    </source>
</evidence>
<keyword evidence="2 6" id="KW-0031">Aminopeptidase</keyword>
<evidence type="ECO:0000256" key="7">
    <source>
        <dbReference type="RuleBase" id="RU003653"/>
    </source>
</evidence>
<evidence type="ECO:0000259" key="8">
    <source>
        <dbReference type="Pfam" id="PF00557"/>
    </source>
</evidence>
<dbReference type="PANTHER" id="PTHR43330:SF13">
    <property type="entry name" value="METHIONINE AMINOPEPTIDASE 2"/>
    <property type="match status" value="1"/>
</dbReference>
<feature type="binding site" evidence="6">
    <location>
        <position position="231"/>
    </location>
    <ligand>
        <name>a divalent metal cation</name>
        <dbReference type="ChEBI" id="CHEBI:60240"/>
        <label>2</label>
        <note>catalytic</note>
    </ligand>
</feature>
<keyword evidence="10" id="KW-1185">Reference proteome</keyword>
<name>A0ABY5PL96_9ACTN</name>
<comment type="similarity">
    <text evidence="6">Belongs to the peptidase M24A family. Methionine aminopeptidase type 1 subfamily.</text>
</comment>
<dbReference type="GO" id="GO:0004239">
    <property type="term" value="F:initiator methionyl aminopeptidase activity"/>
    <property type="evidence" value="ECO:0007669"/>
    <property type="project" value="UniProtKB-EC"/>
</dbReference>